<evidence type="ECO:0000256" key="4">
    <source>
        <dbReference type="ARBA" id="ARBA00022631"/>
    </source>
</evidence>
<reference evidence="8" key="1">
    <citation type="submission" date="2020-12" db="EMBL/GenBank/DDBJ databases">
        <title>Antrihabitans popcorni sp. nov. and Antrihabitans auranticaus sp. nov., isolated from a larva cave.</title>
        <authorList>
            <person name="Lee S.D."/>
            <person name="Kim I.S."/>
        </authorList>
    </citation>
    <scope>NUCLEOTIDE SEQUENCE</scope>
    <source>
        <strain evidence="8">YC3-6</strain>
    </source>
</reference>
<keyword evidence="9" id="KW-1185">Reference proteome</keyword>
<feature type="domain" description="Oxo-4-hydroxy-4-carboxy-5-ureidoimidazoline decarboxylase" evidence="7">
    <location>
        <begin position="13"/>
        <end position="161"/>
    </location>
</feature>
<name>A0A934NPK8_9NOCA</name>
<evidence type="ECO:0000313" key="8">
    <source>
        <dbReference type="EMBL" id="MBJ8339023.1"/>
    </source>
</evidence>
<protein>
    <recommendedName>
        <fullName evidence="3">2-oxo-4-hydroxy-4-carboxy-5-ureidoimidazoline decarboxylase</fullName>
        <ecNumber evidence="3">4.1.1.97</ecNumber>
    </recommendedName>
</protein>
<dbReference type="SUPFAM" id="SSF158694">
    <property type="entry name" value="UraD-Like"/>
    <property type="match status" value="1"/>
</dbReference>
<sequence length="170" mass="18517">MSSEYRAGLVEFNELAYASALEQLIAVCAAPTWAHNVVTGRPFADSDQLFEHAEKCLRALPDSDIDQALDGHPRIGGDVRNANSAAEQAAVTVADTEVRAKLADLNAEYEARFGHIYLVFASGRSGEELLQILEARLGNDAATERLTIRNELVKINRLRLARLLGQPTAS</sequence>
<dbReference type="GO" id="GO:0006144">
    <property type="term" value="P:purine nucleobase metabolic process"/>
    <property type="evidence" value="ECO:0007669"/>
    <property type="project" value="UniProtKB-KW"/>
</dbReference>
<proteinExistence type="predicted"/>
<dbReference type="NCBIfam" id="NF010372">
    <property type="entry name" value="PRK13798.1"/>
    <property type="match status" value="1"/>
</dbReference>
<evidence type="ECO:0000256" key="5">
    <source>
        <dbReference type="ARBA" id="ARBA00022793"/>
    </source>
</evidence>
<evidence type="ECO:0000256" key="6">
    <source>
        <dbReference type="ARBA" id="ARBA00023239"/>
    </source>
</evidence>
<dbReference type="InterPro" id="IPR036778">
    <property type="entry name" value="OHCU_decarboxylase_sf"/>
</dbReference>
<organism evidence="8 9">
    <name type="scientific">Antrihabitans stalagmiti</name>
    <dbReference type="NCBI Taxonomy" id="2799499"/>
    <lineage>
        <taxon>Bacteria</taxon>
        <taxon>Bacillati</taxon>
        <taxon>Actinomycetota</taxon>
        <taxon>Actinomycetes</taxon>
        <taxon>Mycobacteriales</taxon>
        <taxon>Nocardiaceae</taxon>
        <taxon>Antrihabitans</taxon>
    </lineage>
</organism>
<accession>A0A934NPK8</accession>
<dbReference type="InterPro" id="IPR017595">
    <property type="entry name" value="OHCU_decarboxylase-2"/>
</dbReference>
<dbReference type="GO" id="GO:0019628">
    <property type="term" value="P:urate catabolic process"/>
    <property type="evidence" value="ECO:0007669"/>
    <property type="project" value="TreeGrafter"/>
</dbReference>
<dbReference type="AlphaFoldDB" id="A0A934NPK8"/>
<evidence type="ECO:0000256" key="2">
    <source>
        <dbReference type="ARBA" id="ARBA00004754"/>
    </source>
</evidence>
<dbReference type="EC" id="4.1.1.97" evidence="3"/>
<dbReference type="PANTHER" id="PTHR43466">
    <property type="entry name" value="2-OXO-4-HYDROXY-4-CARBOXY-5-UREIDOIMIDAZOLINE DECARBOXYLASE-RELATED"/>
    <property type="match status" value="1"/>
</dbReference>
<keyword evidence="6 8" id="KW-0456">Lyase</keyword>
<gene>
    <name evidence="8" type="primary">uraD</name>
    <name evidence="8" type="ORF">JGU71_09015</name>
</gene>
<evidence type="ECO:0000259" key="7">
    <source>
        <dbReference type="Pfam" id="PF09349"/>
    </source>
</evidence>
<comment type="catalytic activity">
    <reaction evidence="1">
        <text>5-hydroxy-2-oxo-4-ureido-2,5-dihydro-1H-imidazole-5-carboxylate + H(+) = (S)-allantoin + CO2</text>
        <dbReference type="Rhea" id="RHEA:26301"/>
        <dbReference type="ChEBI" id="CHEBI:15378"/>
        <dbReference type="ChEBI" id="CHEBI:15678"/>
        <dbReference type="ChEBI" id="CHEBI:16526"/>
        <dbReference type="ChEBI" id="CHEBI:58639"/>
        <dbReference type="EC" id="4.1.1.97"/>
    </reaction>
</comment>
<evidence type="ECO:0000256" key="1">
    <source>
        <dbReference type="ARBA" id="ARBA00001163"/>
    </source>
</evidence>
<dbReference type="InterPro" id="IPR018020">
    <property type="entry name" value="OHCU_decarboxylase"/>
</dbReference>
<dbReference type="RefSeq" id="WP_199703744.1">
    <property type="nucleotide sequence ID" value="NZ_JAEMNV010000003.1"/>
</dbReference>
<evidence type="ECO:0000313" key="9">
    <source>
        <dbReference type="Proteomes" id="UP000655868"/>
    </source>
</evidence>
<keyword evidence="4" id="KW-0659">Purine metabolism</keyword>
<dbReference type="NCBIfam" id="TIGR03180">
    <property type="entry name" value="UraD_2"/>
    <property type="match status" value="1"/>
</dbReference>
<dbReference type="Pfam" id="PF09349">
    <property type="entry name" value="OHCU_decarbox"/>
    <property type="match status" value="1"/>
</dbReference>
<dbReference type="Gene3D" id="1.10.3330.10">
    <property type="entry name" value="Oxo-4-hydroxy-4-carboxy-5-ureidoimidazoline decarboxylase"/>
    <property type="match status" value="1"/>
</dbReference>
<comment type="caution">
    <text evidence="8">The sequence shown here is derived from an EMBL/GenBank/DDBJ whole genome shotgun (WGS) entry which is preliminary data.</text>
</comment>
<evidence type="ECO:0000256" key="3">
    <source>
        <dbReference type="ARBA" id="ARBA00012257"/>
    </source>
</evidence>
<comment type="pathway">
    <text evidence="2">Purine metabolism; urate degradation; (S)-allantoin from urate: step 3/3.</text>
</comment>
<dbReference type="GO" id="GO:0051997">
    <property type="term" value="F:2-oxo-4-hydroxy-4-carboxy-5-ureidoimidazoline decarboxylase activity"/>
    <property type="evidence" value="ECO:0007669"/>
    <property type="project" value="UniProtKB-EC"/>
</dbReference>
<dbReference type="Proteomes" id="UP000655868">
    <property type="component" value="Unassembled WGS sequence"/>
</dbReference>
<dbReference type="PANTHER" id="PTHR43466:SF1">
    <property type="entry name" value="2-OXO-4-HYDROXY-4-CARBOXY-5-UREIDOIMIDAZOLINE DECARBOXYLASE-RELATED"/>
    <property type="match status" value="1"/>
</dbReference>
<dbReference type="EMBL" id="JAEMNV010000003">
    <property type="protein sequence ID" value="MBJ8339023.1"/>
    <property type="molecule type" value="Genomic_DNA"/>
</dbReference>
<keyword evidence="5" id="KW-0210">Decarboxylase</keyword>